<dbReference type="EMBL" id="ACHA02000002">
    <property type="protein sequence ID" value="EFK59392.1"/>
    <property type="molecule type" value="Genomic_DNA"/>
</dbReference>
<evidence type="ECO:0000313" key="1">
    <source>
        <dbReference type="EMBL" id="EFK59392.1"/>
    </source>
</evidence>
<organism evidence="1 2">
    <name type="scientific">Sphingobacterium spiritivorum ATCC 33861</name>
    <dbReference type="NCBI Taxonomy" id="525373"/>
    <lineage>
        <taxon>Bacteria</taxon>
        <taxon>Pseudomonadati</taxon>
        <taxon>Bacteroidota</taxon>
        <taxon>Sphingobacteriia</taxon>
        <taxon>Sphingobacteriales</taxon>
        <taxon>Sphingobacteriaceae</taxon>
        <taxon>Sphingobacterium</taxon>
    </lineage>
</organism>
<sequence>MKMSNIRLYISAQNILTWTKYSGLDPEISTYNNVLTPGFDWSGYPQARTFTFGVNAKF</sequence>
<keyword evidence="2" id="KW-1185">Reference proteome</keyword>
<proteinExistence type="predicted"/>
<dbReference type="Proteomes" id="UP000006258">
    <property type="component" value="Unassembled WGS sequence"/>
</dbReference>
<dbReference type="STRING" id="525373.HMPREF0766_10309"/>
<gene>
    <name evidence="1" type="ORF">HMPREF0766_10309</name>
</gene>
<protein>
    <recommendedName>
        <fullName evidence="3">TonB-dependent receptor-like beta-barrel domain-containing protein</fullName>
    </recommendedName>
</protein>
<evidence type="ECO:0000313" key="2">
    <source>
        <dbReference type="Proteomes" id="UP000006258"/>
    </source>
</evidence>
<dbReference type="AlphaFoldDB" id="D7VH40"/>
<reference evidence="1" key="1">
    <citation type="submission" date="2010-07" db="EMBL/GenBank/DDBJ databases">
        <authorList>
            <person name="Muzny D."/>
            <person name="Qin X."/>
            <person name="Buhay C."/>
            <person name="Dugan-Rocha S."/>
            <person name="Ding Y."/>
            <person name="Chen G."/>
            <person name="Hawes A."/>
            <person name="Holder M."/>
            <person name="Jhangiani S."/>
            <person name="Johnson A."/>
            <person name="Khan Z."/>
            <person name="Li Z."/>
            <person name="Liu W."/>
            <person name="Liu X."/>
            <person name="Perez L."/>
            <person name="Shen H."/>
            <person name="Wang Q."/>
            <person name="Watt J."/>
            <person name="Xi L."/>
            <person name="Xin Y."/>
            <person name="Zhou J."/>
            <person name="Deng J."/>
            <person name="Jiang H."/>
            <person name="Liu Y."/>
            <person name="Qu J."/>
            <person name="Song X.-Z."/>
            <person name="Zhang L."/>
            <person name="Villasana D."/>
            <person name="Johnson A."/>
            <person name="Liu J."/>
            <person name="Liyanage D."/>
            <person name="Lorensuhewa L."/>
            <person name="Robinson T."/>
            <person name="Song A."/>
            <person name="Song B.-B."/>
            <person name="Dinh H."/>
            <person name="Thornton R."/>
            <person name="Coyle M."/>
            <person name="Francisco L."/>
            <person name="Jackson L."/>
            <person name="Javaid M."/>
            <person name="Korchina V."/>
            <person name="Kovar C."/>
            <person name="Mata R."/>
            <person name="Mathew T."/>
            <person name="Ngo R."/>
            <person name="Nguyen L."/>
            <person name="Nguyen N."/>
            <person name="Okwuonu G."/>
            <person name="Ongeri F."/>
            <person name="Pham C."/>
            <person name="Simmons D."/>
            <person name="Wilczek-Boney K."/>
            <person name="Hale W."/>
            <person name="Jakkamsetti A."/>
            <person name="Pham P."/>
            <person name="Ruth R."/>
            <person name="San Lucas F."/>
            <person name="Warren J."/>
            <person name="Zhang J."/>
            <person name="Zhao Z."/>
            <person name="Zhou C."/>
            <person name="Zhu D."/>
            <person name="Lee S."/>
            <person name="Bess C."/>
            <person name="Blankenburg K."/>
            <person name="Forbes L."/>
            <person name="Fu Q."/>
            <person name="Gubbala S."/>
            <person name="Hirani K."/>
            <person name="Jayaseelan J.C."/>
            <person name="Lara F."/>
            <person name="Munidasa M."/>
            <person name="Palculict T."/>
            <person name="Patil S."/>
            <person name="Pu L.-L."/>
            <person name="Saada N."/>
            <person name="Tang L."/>
            <person name="Weissenberger G."/>
            <person name="Zhu Y."/>
            <person name="Hemphill L."/>
            <person name="Shang Y."/>
            <person name="Youmans B."/>
            <person name="Ayvaz T."/>
            <person name="Ross M."/>
            <person name="Santibanez J."/>
            <person name="Aqrawi P."/>
            <person name="Gross S."/>
            <person name="Joshi V."/>
            <person name="Fowler G."/>
            <person name="Nazareth L."/>
            <person name="Reid J."/>
            <person name="Worley K."/>
            <person name="Petrosino J."/>
            <person name="Highlander S."/>
            <person name="Gibbs R."/>
        </authorList>
    </citation>
    <scope>NUCLEOTIDE SEQUENCE [LARGE SCALE GENOMIC DNA]</scope>
    <source>
        <strain evidence="1">ATCC 33861</strain>
    </source>
</reference>
<comment type="caution">
    <text evidence="1">The sequence shown here is derived from an EMBL/GenBank/DDBJ whole genome shotgun (WGS) entry which is preliminary data.</text>
</comment>
<evidence type="ECO:0008006" key="3">
    <source>
        <dbReference type="Google" id="ProtNLM"/>
    </source>
</evidence>
<dbReference type="eggNOG" id="COG1629">
    <property type="taxonomic scope" value="Bacteria"/>
</dbReference>
<dbReference type="HOGENOM" id="CLU_2976966_0_0_10"/>
<name>D7VH40_SPHSI</name>
<accession>D7VH40</accession>